<comment type="caution">
    <text evidence="2">The sequence shown here is derived from an EMBL/GenBank/DDBJ whole genome shotgun (WGS) entry which is preliminary data.</text>
</comment>
<dbReference type="Proteomes" id="UP000570166">
    <property type="component" value="Unassembled WGS sequence"/>
</dbReference>
<dbReference type="AlphaFoldDB" id="A0A838L4U3"/>
<gene>
    <name evidence="2" type="ORF">HZF05_09800</name>
</gene>
<accession>A0A838L4U3</accession>
<organism evidence="2 3">
    <name type="scientific">Sphingomonas chungangi</name>
    <dbReference type="NCBI Taxonomy" id="2683589"/>
    <lineage>
        <taxon>Bacteria</taxon>
        <taxon>Pseudomonadati</taxon>
        <taxon>Pseudomonadota</taxon>
        <taxon>Alphaproteobacteria</taxon>
        <taxon>Sphingomonadales</taxon>
        <taxon>Sphingomonadaceae</taxon>
        <taxon>Sphingomonas</taxon>
    </lineage>
</organism>
<sequence length="91" mass="10120">MSTFYVHIVDDDGRAVDTLGYEAADVGDIIRMVRETAAEIILLEVATGVTSLHLEFHIEDDQHRELLILPVDARIPASAEQDDHRPRNGIA</sequence>
<keyword evidence="3" id="KW-1185">Reference proteome</keyword>
<evidence type="ECO:0000313" key="3">
    <source>
        <dbReference type="Proteomes" id="UP000570166"/>
    </source>
</evidence>
<proteinExistence type="predicted"/>
<feature type="domain" description="DUF6894" evidence="1">
    <location>
        <begin position="4"/>
        <end position="71"/>
    </location>
</feature>
<dbReference type="InterPro" id="IPR054189">
    <property type="entry name" value="DUF6894"/>
</dbReference>
<dbReference type="RefSeq" id="WP_160365877.1">
    <property type="nucleotide sequence ID" value="NZ_JACEIB010000006.1"/>
</dbReference>
<dbReference type="Pfam" id="PF21834">
    <property type="entry name" value="DUF6894"/>
    <property type="match status" value="1"/>
</dbReference>
<protein>
    <recommendedName>
        <fullName evidence="1">DUF6894 domain-containing protein</fullName>
    </recommendedName>
</protein>
<name>A0A838L4U3_9SPHN</name>
<dbReference type="EMBL" id="JACEIB010000006">
    <property type="protein sequence ID" value="MBA2934391.1"/>
    <property type="molecule type" value="Genomic_DNA"/>
</dbReference>
<evidence type="ECO:0000313" key="2">
    <source>
        <dbReference type="EMBL" id="MBA2934391.1"/>
    </source>
</evidence>
<reference evidence="2 3" key="1">
    <citation type="submission" date="2020-07" db="EMBL/GenBank/DDBJ databases">
        <authorList>
            <person name="Sun Q."/>
        </authorList>
    </citation>
    <scope>NUCLEOTIDE SEQUENCE [LARGE SCALE GENOMIC DNA]</scope>
    <source>
        <strain evidence="2 3">CGMCC 1.13654</strain>
    </source>
</reference>
<evidence type="ECO:0000259" key="1">
    <source>
        <dbReference type="Pfam" id="PF21834"/>
    </source>
</evidence>